<gene>
    <name evidence="2" type="ORF">QO010_002904</name>
</gene>
<evidence type="ECO:0008006" key="4">
    <source>
        <dbReference type="Google" id="ProtNLM"/>
    </source>
</evidence>
<sequence>MSDDPTARLEPSLYAALLLGRPASLTSPLSVEECQRRINQAVDHPSATTVRSPVLGGLRNGAVWVRKRLLYQNPLQTVVTAPLTPDGTGTRLACHAAVSPLTVIFIVFALAVILMGAVHSLADMARLLHGEILYGRRSRPWINLIGTPVVLGLGYLLVRYLRAQATGDRAFLIAFLAETLEAEIVLGS</sequence>
<feature type="transmembrane region" description="Helical" evidence="1">
    <location>
        <begin position="141"/>
        <end position="161"/>
    </location>
</feature>
<accession>A0ABU0IUR2</accession>
<dbReference type="Proteomes" id="UP001228905">
    <property type="component" value="Unassembled WGS sequence"/>
</dbReference>
<dbReference type="EMBL" id="JAUSVS010000005">
    <property type="protein sequence ID" value="MDQ0465120.1"/>
    <property type="molecule type" value="Genomic_DNA"/>
</dbReference>
<keyword evidence="1" id="KW-0812">Transmembrane</keyword>
<proteinExistence type="predicted"/>
<keyword evidence="1" id="KW-1133">Transmembrane helix</keyword>
<dbReference type="RefSeq" id="WP_307350255.1">
    <property type="nucleotide sequence ID" value="NZ_JAUSVS010000005.1"/>
</dbReference>
<evidence type="ECO:0000313" key="2">
    <source>
        <dbReference type="EMBL" id="MDQ0465120.1"/>
    </source>
</evidence>
<name>A0ABU0IUR2_9CAUL</name>
<protein>
    <recommendedName>
        <fullName evidence="4">DUF1206 domain-containing protein</fullName>
    </recommendedName>
</protein>
<reference evidence="2 3" key="1">
    <citation type="submission" date="2023-07" db="EMBL/GenBank/DDBJ databases">
        <title>Genomic Encyclopedia of Type Strains, Phase IV (KMG-IV): sequencing the most valuable type-strain genomes for metagenomic binning, comparative biology and taxonomic classification.</title>
        <authorList>
            <person name="Goeker M."/>
        </authorList>
    </citation>
    <scope>NUCLEOTIDE SEQUENCE [LARGE SCALE GENOMIC DNA]</scope>
    <source>
        <strain evidence="2 3">DSM 18695</strain>
    </source>
</reference>
<feature type="transmembrane region" description="Helical" evidence="1">
    <location>
        <begin position="101"/>
        <end position="121"/>
    </location>
</feature>
<keyword evidence="1" id="KW-0472">Membrane</keyword>
<evidence type="ECO:0000256" key="1">
    <source>
        <dbReference type="SAM" id="Phobius"/>
    </source>
</evidence>
<comment type="caution">
    <text evidence="2">The sequence shown here is derived from an EMBL/GenBank/DDBJ whole genome shotgun (WGS) entry which is preliminary data.</text>
</comment>
<evidence type="ECO:0000313" key="3">
    <source>
        <dbReference type="Proteomes" id="UP001228905"/>
    </source>
</evidence>
<keyword evidence="3" id="KW-1185">Reference proteome</keyword>
<organism evidence="2 3">
    <name type="scientific">Caulobacter ginsengisoli</name>
    <dbReference type="NCBI Taxonomy" id="400775"/>
    <lineage>
        <taxon>Bacteria</taxon>
        <taxon>Pseudomonadati</taxon>
        <taxon>Pseudomonadota</taxon>
        <taxon>Alphaproteobacteria</taxon>
        <taxon>Caulobacterales</taxon>
        <taxon>Caulobacteraceae</taxon>
        <taxon>Caulobacter</taxon>
    </lineage>
</organism>